<dbReference type="InterPro" id="IPR008979">
    <property type="entry name" value="Galactose-bd-like_sf"/>
</dbReference>
<dbReference type="KEGG" id="cwa:CwatDRAFT_0028"/>
<accession>Q4BUE2</accession>
<feature type="signal peptide" evidence="1">
    <location>
        <begin position="1"/>
        <end position="25"/>
    </location>
</feature>
<reference evidence="3" key="2">
    <citation type="submission" date="2005-06" db="EMBL/GenBank/DDBJ databases">
        <title>Sequencing of the draft genome and assembly of Crocosphaera watsonii WH 8501.</title>
        <authorList>
            <consortium name="US DOE Joint Genome Institute (JGI-PGF)"/>
            <person name="Copeland A."/>
            <person name="Lucas S."/>
            <person name="Lapidus A."/>
            <person name="Barry K."/>
            <person name="Detter C."/>
            <person name="Glavina T."/>
            <person name="Hammon N."/>
            <person name="Israni S."/>
            <person name="Pitluck S."/>
            <person name="Richardson P."/>
        </authorList>
    </citation>
    <scope>NUCLEOTIDE SEQUENCE [LARGE SCALE GENOMIC DNA]</scope>
    <source>
        <strain evidence="3">WH 8501</strain>
    </source>
</reference>
<sequence length="221" mass="23134">MNVKPSLIITAISLGIGVFAPQAKAALITGVTVSTDMGNFDPSQFDLDATVNGVGLPGNTPALTGIHAAFTSTPPNIWAGNQATGNITFDLNDTYDLAGFSFWNYNNASTIGIQGVTVQSSTDGINFTTIPGAPTVFQPTDNPEPEVPEQFSFTPVTASFVQFIVNSNYGNPVATGFAEVQFDGTLPTPPKTPEPTTLLSLMLFGGGLFASKSLANHRSKK</sequence>
<dbReference type="InterPro" id="IPR000421">
    <property type="entry name" value="FA58C"/>
</dbReference>
<dbReference type="AlphaFoldDB" id="Q4BUE2"/>
<dbReference type="OrthoDB" id="5381604at2"/>
<dbReference type="EMBL" id="AADV02000288">
    <property type="protein sequence ID" value="EAM47522.1"/>
    <property type="molecule type" value="Genomic_DNA"/>
</dbReference>
<dbReference type="Gene3D" id="2.60.120.260">
    <property type="entry name" value="Galactose-binding domain-like"/>
    <property type="match status" value="1"/>
</dbReference>
<evidence type="ECO:0000259" key="2">
    <source>
        <dbReference type="Pfam" id="PF00754"/>
    </source>
</evidence>
<keyword evidence="4" id="KW-1185">Reference proteome</keyword>
<dbReference type="Proteomes" id="UP000003922">
    <property type="component" value="Unassembled WGS sequence"/>
</dbReference>
<organism evidence="3 4">
    <name type="scientific">Crocosphaera watsonii WH 8501</name>
    <dbReference type="NCBI Taxonomy" id="165597"/>
    <lineage>
        <taxon>Bacteria</taxon>
        <taxon>Bacillati</taxon>
        <taxon>Cyanobacteriota</taxon>
        <taxon>Cyanophyceae</taxon>
        <taxon>Oscillatoriophycideae</taxon>
        <taxon>Chroococcales</taxon>
        <taxon>Aphanothecaceae</taxon>
        <taxon>Crocosphaera</taxon>
    </lineage>
</organism>
<dbReference type="Pfam" id="PF00754">
    <property type="entry name" value="F5_F8_type_C"/>
    <property type="match status" value="1"/>
</dbReference>
<dbReference type="RefSeq" id="WP_007308628.1">
    <property type="nucleotide sequence ID" value="NZ_AADV02000288.1"/>
</dbReference>
<evidence type="ECO:0000313" key="4">
    <source>
        <dbReference type="Proteomes" id="UP000003922"/>
    </source>
</evidence>
<feature type="domain" description="F5/8 type C" evidence="2">
    <location>
        <begin position="76"/>
        <end position="172"/>
    </location>
</feature>
<proteinExistence type="predicted"/>
<gene>
    <name evidence="3" type="ORF">CwatDRAFT_0028</name>
</gene>
<feature type="chain" id="PRO_5004235663" evidence="1">
    <location>
        <begin position="26"/>
        <end position="221"/>
    </location>
</feature>
<evidence type="ECO:0000256" key="1">
    <source>
        <dbReference type="SAM" id="SignalP"/>
    </source>
</evidence>
<reference evidence="3" key="3">
    <citation type="submission" date="2016-12" db="EMBL/GenBank/DDBJ databases">
        <title>Annotation of the draft genome assembly of Crocosphaera watsonii WH 8501.</title>
        <authorList>
            <consortium name="US DOE Joint Genome Institute (JGI-ORNL)"/>
            <person name="Larimer F."/>
            <person name="Land M."/>
        </authorList>
    </citation>
    <scope>NUCLEOTIDE SEQUENCE</scope>
    <source>
        <strain evidence="3">WH 8501</strain>
    </source>
</reference>
<name>Q4BUE2_CROWT</name>
<evidence type="ECO:0000313" key="3">
    <source>
        <dbReference type="EMBL" id="EAM47522.1"/>
    </source>
</evidence>
<protein>
    <submittedName>
        <fullName evidence="3">Coagulation factor 5/8 type, C-terminal</fullName>
    </submittedName>
</protein>
<comment type="caution">
    <text evidence="3">The sequence shown here is derived from an EMBL/GenBank/DDBJ whole genome shotgun (WGS) entry which is preliminary data.</text>
</comment>
<reference evidence="3" key="1">
    <citation type="submission" date="2004-02" db="EMBL/GenBank/DDBJ databases">
        <authorList>
            <consortium name="DOE Joint Genome Institute"/>
        </authorList>
    </citation>
    <scope>NUCLEOTIDE SEQUENCE [LARGE SCALE GENOMIC DNA]</scope>
    <source>
        <strain evidence="3">WH 8501</strain>
    </source>
</reference>
<dbReference type="SUPFAM" id="SSF49785">
    <property type="entry name" value="Galactose-binding domain-like"/>
    <property type="match status" value="1"/>
</dbReference>
<keyword evidence="1" id="KW-0732">Signal</keyword>